<dbReference type="RefSeq" id="WP_149950431.1">
    <property type="nucleotide sequence ID" value="NZ_RCXI01000023.1"/>
</dbReference>
<dbReference type="AlphaFoldDB" id="A0A5M6A3Z4"/>
<organism evidence="1 2">
    <name type="scientific">Bacteroides cellulosilyticus</name>
    <dbReference type="NCBI Taxonomy" id="246787"/>
    <lineage>
        <taxon>Bacteria</taxon>
        <taxon>Pseudomonadati</taxon>
        <taxon>Bacteroidota</taxon>
        <taxon>Bacteroidia</taxon>
        <taxon>Bacteroidales</taxon>
        <taxon>Bacteroidaceae</taxon>
        <taxon>Bacteroides</taxon>
    </lineage>
</organism>
<dbReference type="Proteomes" id="UP000325055">
    <property type="component" value="Unassembled WGS sequence"/>
</dbReference>
<evidence type="ECO:0000313" key="1">
    <source>
        <dbReference type="EMBL" id="KAA5404529.1"/>
    </source>
</evidence>
<evidence type="ECO:0008006" key="3">
    <source>
        <dbReference type="Google" id="ProtNLM"/>
    </source>
</evidence>
<protein>
    <recommendedName>
        <fullName evidence="3">HEAT repeat domain-containing protein</fullName>
    </recommendedName>
</protein>
<sequence>MQQIQDKIDYEWVRLLNRRLSKAEVGDYAHRLHHDEQGIASLLHALHSSKDKRIAGNAAWILSNLDKTDKEIYLSTSYDEIADFVMTPNLSIRRGLVLSILFDMPVKTHLRIDLFDFCLSGMMDKKESDSTRSMMIKFSAKICSHFPDLANELILNLELLSNEMKPSISCASKNALNYLNKSNCSRRH</sequence>
<gene>
    <name evidence="1" type="ORF">F2Y86_21590</name>
</gene>
<reference evidence="1 2" key="1">
    <citation type="journal article" date="2019" name="Nat. Med.">
        <title>A library of human gut bacterial isolates paired with longitudinal multiomics data enables mechanistic microbiome research.</title>
        <authorList>
            <person name="Poyet M."/>
            <person name="Groussin M."/>
            <person name="Gibbons S.M."/>
            <person name="Avila-Pacheco J."/>
            <person name="Jiang X."/>
            <person name="Kearney S.M."/>
            <person name="Perrotta A.R."/>
            <person name="Berdy B."/>
            <person name="Zhao S."/>
            <person name="Lieberman T.D."/>
            <person name="Swanson P.K."/>
            <person name="Smith M."/>
            <person name="Roesemann S."/>
            <person name="Alexander J.E."/>
            <person name="Rich S.A."/>
            <person name="Livny J."/>
            <person name="Vlamakis H."/>
            <person name="Clish C."/>
            <person name="Bullock K."/>
            <person name="Deik A."/>
            <person name="Scott J."/>
            <person name="Pierce K.A."/>
            <person name="Xavier R.J."/>
            <person name="Alm E.J."/>
        </authorList>
    </citation>
    <scope>NUCLEOTIDE SEQUENCE [LARGE SCALE GENOMIC DNA]</scope>
    <source>
        <strain evidence="1 2">BIOML-A7</strain>
    </source>
</reference>
<dbReference type="InterPro" id="IPR016024">
    <property type="entry name" value="ARM-type_fold"/>
</dbReference>
<dbReference type="SUPFAM" id="SSF48371">
    <property type="entry name" value="ARM repeat"/>
    <property type="match status" value="1"/>
</dbReference>
<comment type="caution">
    <text evidence="1">The sequence shown here is derived from an EMBL/GenBank/DDBJ whole genome shotgun (WGS) entry which is preliminary data.</text>
</comment>
<name>A0A5M6A3Z4_9BACE</name>
<dbReference type="EMBL" id="VVYW01000022">
    <property type="protein sequence ID" value="KAA5404529.1"/>
    <property type="molecule type" value="Genomic_DNA"/>
</dbReference>
<accession>A0A5M6A3Z4</accession>
<proteinExistence type="predicted"/>
<evidence type="ECO:0000313" key="2">
    <source>
        <dbReference type="Proteomes" id="UP000325055"/>
    </source>
</evidence>